<proteinExistence type="predicted"/>
<evidence type="ECO:0000313" key="2">
    <source>
        <dbReference type="Proteomes" id="UP001139011"/>
    </source>
</evidence>
<dbReference type="InterPro" id="IPR021224">
    <property type="entry name" value="DUF2690"/>
</dbReference>
<dbReference type="RefSeq" id="WP_419714959.1">
    <property type="nucleotide sequence ID" value="NZ_JAIWJX010000002.1"/>
</dbReference>
<organism evidence="1 2">
    <name type="scientific">Fictibacillus marinisediminis</name>
    <dbReference type="NCBI Taxonomy" id="2878389"/>
    <lineage>
        <taxon>Bacteria</taxon>
        <taxon>Bacillati</taxon>
        <taxon>Bacillota</taxon>
        <taxon>Bacilli</taxon>
        <taxon>Bacillales</taxon>
        <taxon>Fictibacillaceae</taxon>
        <taxon>Fictibacillus</taxon>
    </lineage>
</organism>
<reference evidence="1" key="1">
    <citation type="submission" date="2021-09" db="EMBL/GenBank/DDBJ databases">
        <title>Genome analysis of Fictibacillus sp. KIGAM418 isolated from marine sediment.</title>
        <authorList>
            <person name="Seo M.-J."/>
            <person name="Cho E.-S."/>
            <person name="Hwang C.Y."/>
        </authorList>
    </citation>
    <scope>NUCLEOTIDE SEQUENCE</scope>
    <source>
        <strain evidence="1">KIGAM418</strain>
    </source>
</reference>
<name>A0A9X2BH49_9BACL</name>
<sequence>MRWSTGCSKDARTVRSVDIVCEETDLVRGEVYIRHSNKCHASWAQVYFGFPLEKGETGNAEIRQFDSHKIFMRLYDCASPGGNGKVSPGQLSCYSAMVNNPAGNYARAQGVWSKNGIYFWGFGNTSYY</sequence>
<comment type="caution">
    <text evidence="1">The sequence shown here is derived from an EMBL/GenBank/DDBJ whole genome shotgun (WGS) entry which is preliminary data.</text>
</comment>
<protein>
    <submittedName>
        <fullName evidence="1">YjfA family protein</fullName>
    </submittedName>
</protein>
<evidence type="ECO:0000313" key="1">
    <source>
        <dbReference type="EMBL" id="MCK6258972.1"/>
    </source>
</evidence>
<dbReference type="AlphaFoldDB" id="A0A9X2BH49"/>
<dbReference type="Proteomes" id="UP001139011">
    <property type="component" value="Unassembled WGS sequence"/>
</dbReference>
<keyword evidence="2" id="KW-1185">Reference proteome</keyword>
<dbReference type="EMBL" id="JAIWJX010000002">
    <property type="protein sequence ID" value="MCK6258972.1"/>
    <property type="molecule type" value="Genomic_DNA"/>
</dbReference>
<accession>A0A9X2BH49</accession>
<dbReference type="Pfam" id="PF10901">
    <property type="entry name" value="DUF2690"/>
    <property type="match status" value="1"/>
</dbReference>
<gene>
    <name evidence="1" type="ORF">LCY76_20585</name>
</gene>